<feature type="transmembrane region" description="Helical" evidence="1">
    <location>
        <begin position="56"/>
        <end position="75"/>
    </location>
</feature>
<dbReference type="EMBL" id="FOWD01000015">
    <property type="protein sequence ID" value="SFO25768.1"/>
    <property type="molecule type" value="Genomic_DNA"/>
</dbReference>
<protein>
    <submittedName>
        <fullName evidence="2">Uncharacterized protein</fullName>
    </submittedName>
</protein>
<evidence type="ECO:0000313" key="2">
    <source>
        <dbReference type="EMBL" id="SFO25768.1"/>
    </source>
</evidence>
<gene>
    <name evidence="2" type="ORF">SAMN04489757_11548</name>
</gene>
<proteinExistence type="predicted"/>
<keyword evidence="3" id="KW-1185">Reference proteome</keyword>
<dbReference type="STRING" id="1527.SAMN04489757_11548"/>
<evidence type="ECO:0000256" key="1">
    <source>
        <dbReference type="SAM" id="Phobius"/>
    </source>
</evidence>
<feature type="transmembrane region" description="Helical" evidence="1">
    <location>
        <begin position="30"/>
        <end position="50"/>
    </location>
</feature>
<dbReference type="AlphaFoldDB" id="A0A1I5FPQ5"/>
<keyword evidence="1" id="KW-0812">Transmembrane</keyword>
<sequence length="83" mass="9471">MSSRRRIHEDNRDRRVDIDLEEVAHFVNNISICSGALLIVSLIALLLTGSRPETNVIYFMVIGINAIAFIAGRLFHKRYSNKE</sequence>
<dbReference type="Proteomes" id="UP000198806">
    <property type="component" value="Unassembled WGS sequence"/>
</dbReference>
<accession>A0A1I5FPQ5</accession>
<keyword evidence="1" id="KW-0472">Membrane</keyword>
<organism evidence="2 3">
    <name type="scientific">Anaerocolumna aminovalerica</name>
    <dbReference type="NCBI Taxonomy" id="1527"/>
    <lineage>
        <taxon>Bacteria</taxon>
        <taxon>Bacillati</taxon>
        <taxon>Bacillota</taxon>
        <taxon>Clostridia</taxon>
        <taxon>Lachnospirales</taxon>
        <taxon>Lachnospiraceae</taxon>
        <taxon>Anaerocolumna</taxon>
    </lineage>
</organism>
<evidence type="ECO:0000313" key="3">
    <source>
        <dbReference type="Proteomes" id="UP000198806"/>
    </source>
</evidence>
<dbReference type="RefSeq" id="WP_091686614.1">
    <property type="nucleotide sequence ID" value="NZ_BAABFM010000024.1"/>
</dbReference>
<keyword evidence="1" id="KW-1133">Transmembrane helix</keyword>
<name>A0A1I5FPQ5_9FIRM</name>
<reference evidence="2 3" key="1">
    <citation type="submission" date="2016-10" db="EMBL/GenBank/DDBJ databases">
        <authorList>
            <person name="de Groot N.N."/>
        </authorList>
    </citation>
    <scope>NUCLEOTIDE SEQUENCE [LARGE SCALE GENOMIC DNA]</scope>
    <source>
        <strain evidence="2 3">DSM 1283</strain>
    </source>
</reference>